<dbReference type="RefSeq" id="WP_230430847.1">
    <property type="nucleotide sequence ID" value="NZ_CP087676.1"/>
</dbReference>
<reference evidence="3" key="1">
    <citation type="submission" date="2021-11" db="EMBL/GenBank/DDBJ databases">
        <title>Genome sequence of Xylella taiwanensis PLS432.</title>
        <authorList>
            <person name="Weng L.-W."/>
            <person name="Su C.-C."/>
            <person name="Tsai C.-W."/>
            <person name="Kuo C.-H."/>
        </authorList>
    </citation>
    <scope>NUCLEOTIDE SEQUENCE</scope>
    <source>
        <strain evidence="3">PLS432</strain>
    </source>
</reference>
<keyword evidence="3" id="KW-0012">Acyltransferase</keyword>
<gene>
    <name evidence="3" type="ORF">LPH55_02500</name>
</gene>
<evidence type="ECO:0000313" key="3">
    <source>
        <dbReference type="EMBL" id="MCD8472369.1"/>
    </source>
</evidence>
<evidence type="ECO:0000259" key="2">
    <source>
        <dbReference type="Pfam" id="PF01757"/>
    </source>
</evidence>
<feature type="transmembrane region" description="Helical" evidence="1">
    <location>
        <begin position="15"/>
        <end position="34"/>
    </location>
</feature>
<keyword evidence="1" id="KW-1133">Transmembrane helix</keyword>
<dbReference type="GO" id="GO:0016746">
    <property type="term" value="F:acyltransferase activity"/>
    <property type="evidence" value="ECO:0007669"/>
    <property type="project" value="UniProtKB-KW"/>
</dbReference>
<feature type="transmembrane region" description="Helical" evidence="1">
    <location>
        <begin position="159"/>
        <end position="179"/>
    </location>
</feature>
<dbReference type="InterPro" id="IPR002656">
    <property type="entry name" value="Acyl_transf_3_dom"/>
</dbReference>
<name>A0ABS8TTE6_9GAMM</name>
<feature type="transmembrane region" description="Helical" evidence="1">
    <location>
        <begin position="55"/>
        <end position="75"/>
    </location>
</feature>
<accession>A0ABS8TTE6</accession>
<feature type="transmembrane region" description="Helical" evidence="1">
    <location>
        <begin position="217"/>
        <end position="234"/>
    </location>
</feature>
<dbReference type="EMBL" id="JAJPPU010000001">
    <property type="protein sequence ID" value="MCD8472369.1"/>
    <property type="molecule type" value="Genomic_DNA"/>
</dbReference>
<feature type="transmembrane region" description="Helical" evidence="1">
    <location>
        <begin position="273"/>
        <end position="292"/>
    </location>
</feature>
<evidence type="ECO:0000256" key="1">
    <source>
        <dbReference type="SAM" id="Phobius"/>
    </source>
</evidence>
<proteinExistence type="predicted"/>
<keyword evidence="1" id="KW-0472">Membrane</keyword>
<organism evidence="3 4">
    <name type="scientific">Xylella taiwanensis</name>
    <dbReference type="NCBI Taxonomy" id="1444770"/>
    <lineage>
        <taxon>Bacteria</taxon>
        <taxon>Pseudomonadati</taxon>
        <taxon>Pseudomonadota</taxon>
        <taxon>Gammaproteobacteria</taxon>
        <taxon>Lysobacterales</taxon>
        <taxon>Lysobacteraceae</taxon>
        <taxon>Xylella</taxon>
    </lineage>
</organism>
<keyword evidence="3" id="KW-0808">Transferase</keyword>
<feature type="transmembrane region" description="Helical" evidence="1">
    <location>
        <begin position="186"/>
        <end position="205"/>
    </location>
</feature>
<sequence length="308" mass="34909">MLSHVGIQFFGHNQGVSAVISFFLLSGFVMTALIRRNYDSKGKIKKFYLDRVLRLFPQFIFYLVATLIFVAITNYKDPFLEELSALKIVMNALMLPLSLYMLGLEKSLLIPPTWSLGLELTFYISIPFLLLYRVERYAFLLSLCVFGLAYFGVINTDFFGYRLLPGTLFIFLLGSFLYESKSTERISFLITTYVISLIAFLWVLHDSTFMRPYSFEVLLGILVGLPIVAGLIRLPSGKIDAVLGNISYGVFLNHFPLMWIFQALKIGFDTTGAIAALIATSIALGWLTYHLVEKPVLIVRRSLRLGQN</sequence>
<feature type="domain" description="Acyltransferase 3" evidence="2">
    <location>
        <begin position="18"/>
        <end position="289"/>
    </location>
</feature>
<protein>
    <submittedName>
        <fullName evidence="3">Acyltransferase</fullName>
    </submittedName>
</protein>
<dbReference type="Proteomes" id="UP001430701">
    <property type="component" value="Unassembled WGS sequence"/>
</dbReference>
<comment type="caution">
    <text evidence="3">The sequence shown here is derived from an EMBL/GenBank/DDBJ whole genome shotgun (WGS) entry which is preliminary data.</text>
</comment>
<feature type="transmembrane region" description="Helical" evidence="1">
    <location>
        <begin position="108"/>
        <end position="130"/>
    </location>
</feature>
<dbReference type="Pfam" id="PF01757">
    <property type="entry name" value="Acyl_transf_3"/>
    <property type="match status" value="1"/>
</dbReference>
<dbReference type="PANTHER" id="PTHR23028:SF53">
    <property type="entry name" value="ACYL_TRANSF_3 DOMAIN-CONTAINING PROTEIN"/>
    <property type="match status" value="1"/>
</dbReference>
<feature type="transmembrane region" description="Helical" evidence="1">
    <location>
        <begin position="137"/>
        <end position="153"/>
    </location>
</feature>
<keyword evidence="4" id="KW-1185">Reference proteome</keyword>
<evidence type="ECO:0000313" key="4">
    <source>
        <dbReference type="Proteomes" id="UP001430701"/>
    </source>
</evidence>
<dbReference type="PANTHER" id="PTHR23028">
    <property type="entry name" value="ACETYLTRANSFERASE"/>
    <property type="match status" value="1"/>
</dbReference>
<keyword evidence="1" id="KW-0812">Transmembrane</keyword>
<dbReference type="InterPro" id="IPR050879">
    <property type="entry name" value="Acyltransferase_3"/>
</dbReference>
<feature type="transmembrane region" description="Helical" evidence="1">
    <location>
        <begin position="241"/>
        <end position="261"/>
    </location>
</feature>